<evidence type="ECO:0000256" key="13">
    <source>
        <dbReference type="ARBA" id="ARBA00023316"/>
    </source>
</evidence>
<evidence type="ECO:0000256" key="12">
    <source>
        <dbReference type="ARBA" id="ARBA00023211"/>
    </source>
</evidence>
<comment type="cofactor">
    <cofactor evidence="1">
        <name>Mn(2+)</name>
        <dbReference type="ChEBI" id="CHEBI:29035"/>
    </cofactor>
</comment>
<dbReference type="Proteomes" id="UP000178086">
    <property type="component" value="Unassembled WGS sequence"/>
</dbReference>
<dbReference type="GO" id="GO:0005737">
    <property type="term" value="C:cytoplasm"/>
    <property type="evidence" value="ECO:0007669"/>
    <property type="project" value="UniProtKB-SubCell"/>
</dbReference>
<feature type="binding site" evidence="14">
    <location>
        <position position="246"/>
    </location>
    <ligand>
        <name>Mg(2+)</name>
        <dbReference type="ChEBI" id="CHEBI:18420"/>
        <label>1</label>
    </ligand>
</feature>
<keyword evidence="13" id="KW-0961">Cell wall biogenesis/degradation</keyword>
<dbReference type="NCBIfam" id="TIGR01205">
    <property type="entry name" value="D_ala_D_alaTIGR"/>
    <property type="match status" value="1"/>
</dbReference>
<evidence type="ECO:0000313" key="17">
    <source>
        <dbReference type="EMBL" id="OFW34697.1"/>
    </source>
</evidence>
<comment type="cofactor">
    <cofactor evidence="14">
        <name>Mg(2+)</name>
        <dbReference type="ChEBI" id="CHEBI:18420"/>
    </cofactor>
    <cofactor evidence="14">
        <name>Mn(2+)</name>
        <dbReference type="ChEBI" id="CHEBI:29035"/>
    </cofactor>
    <text evidence="14">Binds 2 magnesium or manganese ions per subunit.</text>
</comment>
<evidence type="ECO:0000256" key="5">
    <source>
        <dbReference type="ARBA" id="ARBA00022598"/>
    </source>
</evidence>
<dbReference type="InterPro" id="IPR000291">
    <property type="entry name" value="D-Ala_lig_Van_CS"/>
</dbReference>
<evidence type="ECO:0000256" key="1">
    <source>
        <dbReference type="ARBA" id="ARBA00001936"/>
    </source>
</evidence>
<dbReference type="InterPro" id="IPR011095">
    <property type="entry name" value="Dala_Dala_lig_C"/>
</dbReference>
<dbReference type="InterPro" id="IPR011761">
    <property type="entry name" value="ATP-grasp"/>
</dbReference>
<dbReference type="Pfam" id="PF01820">
    <property type="entry name" value="Dala_Dala_lig_N"/>
    <property type="match status" value="1"/>
</dbReference>
<dbReference type="NCBIfam" id="NF002378">
    <property type="entry name" value="PRK01372.1"/>
    <property type="match status" value="1"/>
</dbReference>
<reference evidence="17 18" key="1">
    <citation type="journal article" date="2016" name="Nat. Commun.">
        <title>Thousands of microbial genomes shed light on interconnected biogeochemical processes in an aquifer system.</title>
        <authorList>
            <person name="Anantharaman K."/>
            <person name="Brown C.T."/>
            <person name="Hug L.A."/>
            <person name="Sharon I."/>
            <person name="Castelle C.J."/>
            <person name="Probst A.J."/>
            <person name="Thomas B.C."/>
            <person name="Singh A."/>
            <person name="Wilkins M.J."/>
            <person name="Karaoz U."/>
            <person name="Brodie E.L."/>
            <person name="Williams K.H."/>
            <person name="Hubbard S.S."/>
            <person name="Banfield J.F."/>
        </authorList>
    </citation>
    <scope>NUCLEOTIDE SEQUENCE [LARGE SCALE GENOMIC DNA]</scope>
</reference>
<proteinExistence type="inferred from homology"/>
<dbReference type="GO" id="GO:0009252">
    <property type="term" value="P:peptidoglycan biosynthetic process"/>
    <property type="evidence" value="ECO:0007669"/>
    <property type="project" value="UniProtKB-KW"/>
</dbReference>
<dbReference type="GO" id="GO:0071555">
    <property type="term" value="P:cell wall organization"/>
    <property type="evidence" value="ECO:0007669"/>
    <property type="project" value="UniProtKB-KW"/>
</dbReference>
<dbReference type="InterPro" id="IPR011127">
    <property type="entry name" value="Dala_Dala_lig_N"/>
</dbReference>
<dbReference type="PROSITE" id="PS50975">
    <property type="entry name" value="ATP_GRASP"/>
    <property type="match status" value="1"/>
</dbReference>
<dbReference type="PIRSF" id="PIRSF039102">
    <property type="entry name" value="Ddl/VanB"/>
    <property type="match status" value="1"/>
</dbReference>
<dbReference type="GO" id="GO:0008716">
    <property type="term" value="F:D-alanine-D-alanine ligase activity"/>
    <property type="evidence" value="ECO:0007669"/>
    <property type="project" value="InterPro"/>
</dbReference>
<evidence type="ECO:0000256" key="7">
    <source>
        <dbReference type="ARBA" id="ARBA00022741"/>
    </source>
</evidence>
<dbReference type="Gene3D" id="3.30.1490.20">
    <property type="entry name" value="ATP-grasp fold, A domain"/>
    <property type="match status" value="1"/>
</dbReference>
<evidence type="ECO:0000256" key="10">
    <source>
        <dbReference type="ARBA" id="ARBA00022960"/>
    </source>
</evidence>
<keyword evidence="6 14" id="KW-0479">Metal-binding</keyword>
<dbReference type="PROSITE" id="PS00844">
    <property type="entry name" value="DALA_DALA_LIGASE_2"/>
    <property type="match status" value="1"/>
</dbReference>
<keyword evidence="4" id="KW-0963">Cytoplasm</keyword>
<comment type="caution">
    <text evidence="17">The sequence shown here is derived from an EMBL/GenBank/DDBJ whole genome shotgun (WGS) entry which is preliminary data.</text>
</comment>
<feature type="binding site" evidence="14">
    <location>
        <position position="259"/>
    </location>
    <ligand>
        <name>Mg(2+)</name>
        <dbReference type="ChEBI" id="CHEBI:18420"/>
        <label>2</label>
    </ligand>
</feature>
<dbReference type="Gene3D" id="3.40.50.20">
    <property type="match status" value="1"/>
</dbReference>
<sequence length="299" mass="32778">RDVSLKSGHRVYEALREKGYEVFKLDVDENLVENLKQNPVDVVYIALHGKYGEDGTVQELLEIMGIPYTGPGVYSSHVGFDKSLAKEIFLRKDIPTPDFFTLSAGSFREMGAAGALDDVVAKLGLPIVVKPASQGSALGIKIAHSVEELPGALIGALSYDDKVVLEKYIKGTEVSVSVLGEENPEALPVVEISTKKEFFDFESMYTMGDTEYFIPARLSEDILKKVQDIAIRAHTVLNCRDVTRIDIMVDGDGNPFVLELNTSPGMTETSLLPMSAAAKGIDFSDLVEMLVKFVLARKR</sequence>
<dbReference type="InterPro" id="IPR016185">
    <property type="entry name" value="PreATP-grasp_dom_sf"/>
</dbReference>
<keyword evidence="7 15" id="KW-0547">Nucleotide-binding</keyword>
<feature type="domain" description="ATP-grasp" evidence="16">
    <location>
        <begin position="86"/>
        <end position="292"/>
    </location>
</feature>
<feature type="binding site" evidence="14">
    <location>
        <position position="261"/>
    </location>
    <ligand>
        <name>Mg(2+)</name>
        <dbReference type="ChEBI" id="CHEBI:18420"/>
        <label>2</label>
    </ligand>
</feature>
<evidence type="ECO:0000256" key="15">
    <source>
        <dbReference type="PROSITE-ProRule" id="PRU00409"/>
    </source>
</evidence>
<dbReference type="SUPFAM" id="SSF52440">
    <property type="entry name" value="PreATP-grasp domain"/>
    <property type="match status" value="1"/>
</dbReference>
<evidence type="ECO:0000256" key="4">
    <source>
        <dbReference type="ARBA" id="ARBA00022490"/>
    </source>
</evidence>
<dbReference type="PANTHER" id="PTHR23132:SF23">
    <property type="entry name" value="D-ALANINE--D-ALANINE LIGASE B"/>
    <property type="match status" value="1"/>
</dbReference>
<dbReference type="SMART" id="SM01209">
    <property type="entry name" value="GARS_A"/>
    <property type="match status" value="1"/>
</dbReference>
<gene>
    <name evidence="17" type="ORF">A2074_01475</name>
</gene>
<keyword evidence="8 15" id="KW-0067">ATP-binding</keyword>
<protein>
    <recommendedName>
        <fullName evidence="16">ATP-grasp domain-containing protein</fullName>
    </recommendedName>
</protein>
<evidence type="ECO:0000256" key="9">
    <source>
        <dbReference type="ARBA" id="ARBA00022842"/>
    </source>
</evidence>
<evidence type="ECO:0000256" key="8">
    <source>
        <dbReference type="ARBA" id="ARBA00022840"/>
    </source>
</evidence>
<dbReference type="Gene3D" id="3.30.470.20">
    <property type="entry name" value="ATP-grasp fold, B domain"/>
    <property type="match status" value="1"/>
</dbReference>
<dbReference type="EMBL" id="MELI01000035">
    <property type="protein sequence ID" value="OFW34697.1"/>
    <property type="molecule type" value="Genomic_DNA"/>
</dbReference>
<dbReference type="GO" id="GO:0008360">
    <property type="term" value="P:regulation of cell shape"/>
    <property type="evidence" value="ECO:0007669"/>
    <property type="project" value="UniProtKB-KW"/>
</dbReference>
<evidence type="ECO:0000256" key="14">
    <source>
        <dbReference type="PIRSR" id="PIRSR039102-3"/>
    </source>
</evidence>
<organism evidence="17 18">
    <name type="scientific">Candidatus Aquicultor primus</name>
    <dbReference type="NCBI Taxonomy" id="1797195"/>
    <lineage>
        <taxon>Bacteria</taxon>
        <taxon>Bacillati</taxon>
        <taxon>Actinomycetota</taxon>
        <taxon>Candidatus Aquicultoria</taxon>
        <taxon>Candidatus Aquicultorales</taxon>
        <taxon>Candidatus Aquicultoraceae</taxon>
        <taxon>Candidatus Aquicultor</taxon>
    </lineage>
</organism>
<accession>A0A1F2UNY9</accession>
<keyword evidence="11" id="KW-0573">Peptidoglycan synthesis</keyword>
<evidence type="ECO:0000313" key="18">
    <source>
        <dbReference type="Proteomes" id="UP000178086"/>
    </source>
</evidence>
<dbReference type="HAMAP" id="MF_00047">
    <property type="entry name" value="Dala_Dala_lig"/>
    <property type="match status" value="1"/>
</dbReference>
<dbReference type="GO" id="GO:0005524">
    <property type="term" value="F:ATP binding"/>
    <property type="evidence" value="ECO:0007669"/>
    <property type="project" value="UniProtKB-UniRule"/>
</dbReference>
<dbReference type="InterPro" id="IPR005905">
    <property type="entry name" value="D_ala_D_ala"/>
</dbReference>
<evidence type="ECO:0000256" key="2">
    <source>
        <dbReference type="ARBA" id="ARBA00004496"/>
    </source>
</evidence>
<dbReference type="AlphaFoldDB" id="A0A1F2UNY9"/>
<keyword evidence="5" id="KW-0436">Ligase</keyword>
<name>A0A1F2UNY9_9ACTN</name>
<dbReference type="Pfam" id="PF07478">
    <property type="entry name" value="Dala_Dala_lig_C"/>
    <property type="match status" value="1"/>
</dbReference>
<comment type="similarity">
    <text evidence="3">Belongs to the D-alanine--D-alanine ligase family.</text>
</comment>
<dbReference type="InterPro" id="IPR013815">
    <property type="entry name" value="ATP_grasp_subdomain_1"/>
</dbReference>
<keyword evidence="10" id="KW-0133">Cell shape</keyword>
<feature type="non-terminal residue" evidence="17">
    <location>
        <position position="1"/>
    </location>
</feature>
<comment type="subcellular location">
    <subcellularLocation>
        <location evidence="2">Cytoplasm</location>
    </subcellularLocation>
</comment>
<dbReference type="SUPFAM" id="SSF56059">
    <property type="entry name" value="Glutathione synthetase ATP-binding domain-like"/>
    <property type="match status" value="1"/>
</dbReference>
<evidence type="ECO:0000259" key="16">
    <source>
        <dbReference type="PROSITE" id="PS50975"/>
    </source>
</evidence>
<dbReference type="FunFam" id="3.30.470.20:FF:000008">
    <property type="entry name" value="D-alanine--D-alanine ligase"/>
    <property type="match status" value="1"/>
</dbReference>
<evidence type="ECO:0000256" key="6">
    <source>
        <dbReference type="ARBA" id="ARBA00022723"/>
    </source>
</evidence>
<dbReference type="GO" id="GO:0046872">
    <property type="term" value="F:metal ion binding"/>
    <property type="evidence" value="ECO:0007669"/>
    <property type="project" value="UniProtKB-KW"/>
</dbReference>
<keyword evidence="12 14" id="KW-0464">Manganese</keyword>
<evidence type="ECO:0000256" key="11">
    <source>
        <dbReference type="ARBA" id="ARBA00022984"/>
    </source>
</evidence>
<dbReference type="PANTHER" id="PTHR23132">
    <property type="entry name" value="D-ALANINE--D-ALANINE LIGASE"/>
    <property type="match status" value="1"/>
</dbReference>
<evidence type="ECO:0000256" key="3">
    <source>
        <dbReference type="ARBA" id="ARBA00010871"/>
    </source>
</evidence>
<keyword evidence="9 14" id="KW-0460">Magnesium</keyword>
<feature type="binding site" evidence="14">
    <location>
        <position position="259"/>
    </location>
    <ligand>
        <name>Mg(2+)</name>
        <dbReference type="ChEBI" id="CHEBI:18420"/>
        <label>1</label>
    </ligand>
</feature>